<dbReference type="AlphaFoldDB" id="A0A6G1GEL6"/>
<proteinExistence type="predicted"/>
<reference evidence="5" key="3">
    <citation type="submission" date="2025-04" db="UniProtKB">
        <authorList>
            <consortium name="RefSeq"/>
        </authorList>
    </citation>
    <scope>IDENTIFICATION</scope>
    <source>
        <strain evidence="5">CBS 781.70</strain>
    </source>
</reference>
<dbReference type="InterPro" id="IPR046497">
    <property type="entry name" value="DUF6590"/>
</dbReference>
<name>A0A6G1GEL6_9PEZI</name>
<accession>A0A6G1GEL6</accession>
<dbReference type="PANTHER" id="PTHR35391:SF5">
    <property type="entry name" value="DUF6590 DOMAIN-CONTAINING PROTEIN"/>
    <property type="match status" value="1"/>
</dbReference>
<feature type="compositionally biased region" description="Acidic residues" evidence="1">
    <location>
        <begin position="250"/>
        <end position="290"/>
    </location>
</feature>
<dbReference type="PANTHER" id="PTHR35391">
    <property type="entry name" value="C2H2-TYPE DOMAIN-CONTAINING PROTEIN-RELATED"/>
    <property type="match status" value="1"/>
</dbReference>
<dbReference type="GeneID" id="54414271"/>
<evidence type="ECO:0000313" key="4">
    <source>
        <dbReference type="Proteomes" id="UP000504638"/>
    </source>
</evidence>
<reference evidence="3 5" key="1">
    <citation type="submission" date="2020-01" db="EMBL/GenBank/DDBJ databases">
        <authorList>
            <consortium name="DOE Joint Genome Institute"/>
            <person name="Haridas S."/>
            <person name="Albert R."/>
            <person name="Binder M."/>
            <person name="Bloem J."/>
            <person name="Labutti K."/>
            <person name="Salamov A."/>
            <person name="Andreopoulos B."/>
            <person name="Baker S.E."/>
            <person name="Barry K."/>
            <person name="Bills G."/>
            <person name="Bluhm B.H."/>
            <person name="Cannon C."/>
            <person name="Castanera R."/>
            <person name="Culley D.E."/>
            <person name="Daum C."/>
            <person name="Ezra D."/>
            <person name="Gonzalez J.B."/>
            <person name="Henrissat B."/>
            <person name="Kuo A."/>
            <person name="Liang C."/>
            <person name="Lipzen A."/>
            <person name="Lutzoni F."/>
            <person name="Magnuson J."/>
            <person name="Mondo S."/>
            <person name="Nolan M."/>
            <person name="Ohm R."/>
            <person name="Pangilinan J."/>
            <person name="Park H.-J."/>
            <person name="Ramirez L."/>
            <person name="Alfaro M."/>
            <person name="Sun H."/>
            <person name="Tritt A."/>
            <person name="Yoshinaga Y."/>
            <person name="Zwiers L.-H."/>
            <person name="Turgeon B.G."/>
            <person name="Goodwin S.B."/>
            <person name="Spatafora J.W."/>
            <person name="Crous P.W."/>
            <person name="Grigoriev I.V."/>
        </authorList>
    </citation>
    <scope>NUCLEOTIDE SEQUENCE</scope>
    <source>
        <strain evidence="3 5">CBS 781.70</strain>
    </source>
</reference>
<reference evidence="5" key="2">
    <citation type="submission" date="2020-04" db="EMBL/GenBank/DDBJ databases">
        <authorList>
            <consortium name="NCBI Genome Project"/>
        </authorList>
    </citation>
    <scope>NUCLEOTIDE SEQUENCE</scope>
    <source>
        <strain evidence="5">CBS 781.70</strain>
    </source>
</reference>
<feature type="region of interest" description="Disordered" evidence="1">
    <location>
        <begin position="1"/>
        <end position="23"/>
    </location>
</feature>
<evidence type="ECO:0000313" key="5">
    <source>
        <dbReference type="RefSeq" id="XP_033537987.1"/>
    </source>
</evidence>
<dbReference type="Pfam" id="PF20233">
    <property type="entry name" value="DUF6590"/>
    <property type="match status" value="1"/>
</dbReference>
<keyword evidence="4" id="KW-1185">Reference proteome</keyword>
<dbReference type="RefSeq" id="XP_033537987.1">
    <property type="nucleotide sequence ID" value="XM_033673701.1"/>
</dbReference>
<dbReference type="EMBL" id="ML975150">
    <property type="protein sequence ID" value="KAF1816356.1"/>
    <property type="molecule type" value="Genomic_DNA"/>
</dbReference>
<feature type="domain" description="DUF6590" evidence="2">
    <location>
        <begin position="65"/>
        <end position="224"/>
    </location>
</feature>
<gene>
    <name evidence="3 5" type="ORF">P152DRAFT_120517</name>
</gene>
<evidence type="ECO:0000313" key="3">
    <source>
        <dbReference type="EMBL" id="KAF1816356.1"/>
    </source>
</evidence>
<feature type="region of interest" description="Disordered" evidence="1">
    <location>
        <begin position="238"/>
        <end position="304"/>
    </location>
</feature>
<dbReference type="OrthoDB" id="3559580at2759"/>
<evidence type="ECO:0000259" key="2">
    <source>
        <dbReference type="Pfam" id="PF20233"/>
    </source>
</evidence>
<dbReference type="Proteomes" id="UP000504638">
    <property type="component" value="Unplaced"/>
</dbReference>
<evidence type="ECO:0000256" key="1">
    <source>
        <dbReference type="SAM" id="MobiDB-lite"/>
    </source>
</evidence>
<protein>
    <recommendedName>
        <fullName evidence="2">DUF6590 domain-containing protein</fullName>
    </recommendedName>
</protein>
<organism evidence="3">
    <name type="scientific">Eremomyces bilateralis CBS 781.70</name>
    <dbReference type="NCBI Taxonomy" id="1392243"/>
    <lineage>
        <taxon>Eukaryota</taxon>
        <taxon>Fungi</taxon>
        <taxon>Dikarya</taxon>
        <taxon>Ascomycota</taxon>
        <taxon>Pezizomycotina</taxon>
        <taxon>Dothideomycetes</taxon>
        <taxon>Dothideomycetes incertae sedis</taxon>
        <taxon>Eremomycetales</taxon>
        <taxon>Eremomycetaceae</taxon>
        <taxon>Eremomyces</taxon>
    </lineage>
</organism>
<sequence>MFKGAESFSQASRKPHPVKLNIESPNPLYKDHSRLFEKGIRPYKVLRGSKGNFERFHSKFIVRKRKFYKLGKVFQVLWPEPQGSVVATEKSSGTTKIASEDPANFEGHYAKVRWFVVILEGSSFSSCLPIQTYEGRGVSKPSVNKSHHCIAFTSQKAPEEHPSEAPSAWDTGGMRKPIRIITRSKTESLVIMSRLNYAKVYTVEHNVKSYDFGNVAEGYLHRLSASFKAVSGEMREATLGSRTLEPRDSDVEEEDEEEDDEDEDEDEDEEEEDEDDEDEDKDEEDEGEEESFSHARGGVSYTSA</sequence>